<dbReference type="GO" id="GO:0043190">
    <property type="term" value="C:ATP-binding cassette (ABC) transporter complex"/>
    <property type="evidence" value="ECO:0007669"/>
    <property type="project" value="InterPro"/>
</dbReference>
<gene>
    <name evidence="4" type="ORF">FHS55_003225</name>
</gene>
<comment type="similarity">
    <text evidence="2">Belongs to the bacterial solute-binding protein 5 family.</text>
</comment>
<evidence type="ECO:0000256" key="1">
    <source>
        <dbReference type="ARBA" id="ARBA00004418"/>
    </source>
</evidence>
<proteinExistence type="inferred from homology"/>
<keyword evidence="5" id="KW-1185">Reference proteome</keyword>
<evidence type="ECO:0000256" key="2">
    <source>
        <dbReference type="ARBA" id="ARBA00005695"/>
    </source>
</evidence>
<dbReference type="RefSeq" id="WP_183190769.1">
    <property type="nucleotide sequence ID" value="NZ_JACICD010000006.1"/>
</dbReference>
<dbReference type="PIRSF" id="PIRSF002741">
    <property type="entry name" value="MppA"/>
    <property type="match status" value="1"/>
</dbReference>
<dbReference type="Gene3D" id="3.40.190.10">
    <property type="entry name" value="Periplasmic binding protein-like II"/>
    <property type="match status" value="1"/>
</dbReference>
<dbReference type="Gene3D" id="3.10.105.10">
    <property type="entry name" value="Dipeptide-binding Protein, Domain 3"/>
    <property type="match status" value="1"/>
</dbReference>
<dbReference type="GO" id="GO:0015833">
    <property type="term" value="P:peptide transport"/>
    <property type="evidence" value="ECO:0007669"/>
    <property type="project" value="TreeGrafter"/>
</dbReference>
<reference evidence="4 5" key="1">
    <citation type="submission" date="2020-08" db="EMBL/GenBank/DDBJ databases">
        <title>Genomic Encyclopedia of Type Strains, Phase IV (KMG-IV): sequencing the most valuable type-strain genomes for metagenomic binning, comparative biology and taxonomic classification.</title>
        <authorList>
            <person name="Goeker M."/>
        </authorList>
    </citation>
    <scope>NUCLEOTIDE SEQUENCE [LARGE SCALE GENOMIC DNA]</scope>
    <source>
        <strain evidence="4 5">DSM 5895</strain>
    </source>
</reference>
<dbReference type="InterPro" id="IPR039424">
    <property type="entry name" value="SBP_5"/>
</dbReference>
<comment type="caution">
    <text evidence="4">The sequence shown here is derived from an EMBL/GenBank/DDBJ whole genome shotgun (WGS) entry which is preliminary data.</text>
</comment>
<evidence type="ECO:0000313" key="4">
    <source>
        <dbReference type="EMBL" id="MBB3772604.1"/>
    </source>
</evidence>
<sequence>MARRSRLAPSRSFATSLATSFAASLLASVFFLPLDVRSAPAADGPLVVARAMDVNSLDPARAYCDTCQIYLSAVYATLLTLAPDNQTIIPMLAKSWEVSPDVTTFTFHLDPAATFSDGSPVTAQDVKWSLERLKNIKGGPAYLMDSLKSIEAKDPATVVITTETPNSEFLGILAAPYTGIINAKLAAANGANANADAATSDASDTWFLAHSAGAGPFVLESYTADDALRLARNDKYWGKKPGVPGVVLKQTADAVTQAQMLQSGTADIAMQIDPDTAKTVSVPDATFKSVPSFNFVYAAISPAAKGAPVPLTSDVRQAIALALDYKGAIDFTVGGEGKEQSSAIPNGYPGTKDLPAPVTNVEKAKELLAKAGHPDGFAMELEFPAMNVYGVDLSLLAQKVQQDLGKVGIKLSLKPVPFTVWISDINDPGTPFALGFFAPDYFGSAQYVQYFGMLPDMPWANRAGVGKQPGLDGKEQLALYHKALAATDVPAQEAAYRDLALKMIDDKIILPLVSPNLILAYRNDVSGVRYSACCNLPLGEIEKK</sequence>
<organism evidence="4 5">
    <name type="scientific">Ancylobacter tetraedralis</name>
    <dbReference type="NCBI Taxonomy" id="217068"/>
    <lineage>
        <taxon>Bacteria</taxon>
        <taxon>Pseudomonadati</taxon>
        <taxon>Pseudomonadota</taxon>
        <taxon>Alphaproteobacteria</taxon>
        <taxon>Hyphomicrobiales</taxon>
        <taxon>Xanthobacteraceae</taxon>
        <taxon>Ancylobacter</taxon>
    </lineage>
</organism>
<dbReference type="AlphaFoldDB" id="A0A839ZCY9"/>
<name>A0A839ZCY9_9HYPH</name>
<dbReference type="GO" id="GO:1904680">
    <property type="term" value="F:peptide transmembrane transporter activity"/>
    <property type="evidence" value="ECO:0007669"/>
    <property type="project" value="TreeGrafter"/>
</dbReference>
<dbReference type="InterPro" id="IPR030678">
    <property type="entry name" value="Peptide/Ni-bd"/>
</dbReference>
<dbReference type="PANTHER" id="PTHR30290">
    <property type="entry name" value="PERIPLASMIC BINDING COMPONENT OF ABC TRANSPORTER"/>
    <property type="match status" value="1"/>
</dbReference>
<feature type="domain" description="Solute-binding protein family 5" evidence="3">
    <location>
        <begin position="87"/>
        <end position="451"/>
    </location>
</feature>
<dbReference type="GO" id="GO:0030288">
    <property type="term" value="C:outer membrane-bounded periplasmic space"/>
    <property type="evidence" value="ECO:0007669"/>
    <property type="project" value="UniProtKB-ARBA"/>
</dbReference>
<dbReference type="Pfam" id="PF00496">
    <property type="entry name" value="SBP_bac_5"/>
    <property type="match status" value="1"/>
</dbReference>
<protein>
    <submittedName>
        <fullName evidence="4">Peptide/nickel transport system substrate-binding protein</fullName>
    </submittedName>
</protein>
<dbReference type="EMBL" id="JACICD010000006">
    <property type="protein sequence ID" value="MBB3772604.1"/>
    <property type="molecule type" value="Genomic_DNA"/>
</dbReference>
<accession>A0A839ZCY9</accession>
<evidence type="ECO:0000313" key="5">
    <source>
        <dbReference type="Proteomes" id="UP000533469"/>
    </source>
</evidence>
<evidence type="ECO:0000259" key="3">
    <source>
        <dbReference type="Pfam" id="PF00496"/>
    </source>
</evidence>
<dbReference type="Proteomes" id="UP000533469">
    <property type="component" value="Unassembled WGS sequence"/>
</dbReference>
<dbReference type="InterPro" id="IPR000914">
    <property type="entry name" value="SBP_5_dom"/>
</dbReference>
<comment type="subcellular location">
    <subcellularLocation>
        <location evidence="1">Periplasm</location>
    </subcellularLocation>
</comment>
<dbReference type="SUPFAM" id="SSF53850">
    <property type="entry name" value="Periplasmic binding protein-like II"/>
    <property type="match status" value="1"/>
</dbReference>
<dbReference type="CDD" id="cd08512">
    <property type="entry name" value="PBP2_NikA_DppA_OppA_like_7"/>
    <property type="match status" value="1"/>
</dbReference>